<feature type="compositionally biased region" description="Basic and acidic residues" evidence="8">
    <location>
        <begin position="143"/>
        <end position="156"/>
    </location>
</feature>
<feature type="region of interest" description="Disordered" evidence="8">
    <location>
        <begin position="131"/>
        <end position="183"/>
    </location>
</feature>
<dbReference type="SUPFAM" id="SSF46689">
    <property type="entry name" value="Homeodomain-like"/>
    <property type="match status" value="1"/>
</dbReference>
<keyword evidence="3 6" id="KW-0238">DNA-binding</keyword>
<evidence type="ECO:0000256" key="3">
    <source>
        <dbReference type="ARBA" id="ARBA00023125"/>
    </source>
</evidence>
<feature type="DNA-binding region" description="Homeobox" evidence="6">
    <location>
        <begin position="177"/>
        <end position="237"/>
    </location>
</feature>
<keyword evidence="4 6" id="KW-0371">Homeobox</keyword>
<evidence type="ECO:0000256" key="1">
    <source>
        <dbReference type="ARBA" id="ARBA00004123"/>
    </source>
</evidence>
<protein>
    <recommendedName>
        <fullName evidence="9">Homeobox domain-containing protein</fullName>
    </recommendedName>
</protein>
<name>A0ABD2MBJ9_9BILA</name>
<reference evidence="10 11" key="1">
    <citation type="submission" date="2024-10" db="EMBL/GenBank/DDBJ databases">
        <authorList>
            <person name="Kim D."/>
        </authorList>
    </citation>
    <scope>NUCLEOTIDE SEQUENCE [LARGE SCALE GENOMIC DNA]</scope>
    <source>
        <strain evidence="10">BH-2024</strain>
    </source>
</reference>
<dbReference type="PROSITE" id="PS50071">
    <property type="entry name" value="HOMEOBOX_2"/>
    <property type="match status" value="1"/>
</dbReference>
<keyword evidence="5 6" id="KW-0539">Nucleus</keyword>
<evidence type="ECO:0000313" key="11">
    <source>
        <dbReference type="Proteomes" id="UP001620626"/>
    </source>
</evidence>
<evidence type="ECO:0000256" key="4">
    <source>
        <dbReference type="ARBA" id="ARBA00023155"/>
    </source>
</evidence>
<gene>
    <name evidence="10" type="ORF">niasHT_001800</name>
</gene>
<dbReference type="InterPro" id="IPR001356">
    <property type="entry name" value="HD"/>
</dbReference>
<dbReference type="AlphaFoldDB" id="A0ABD2MBJ9"/>
<evidence type="ECO:0000256" key="2">
    <source>
        <dbReference type="ARBA" id="ARBA00022473"/>
    </source>
</evidence>
<evidence type="ECO:0000313" key="10">
    <source>
        <dbReference type="EMBL" id="KAL3124907.1"/>
    </source>
</evidence>
<evidence type="ECO:0000256" key="7">
    <source>
        <dbReference type="RuleBase" id="RU000682"/>
    </source>
</evidence>
<dbReference type="Gene3D" id="1.10.10.60">
    <property type="entry name" value="Homeodomain-like"/>
    <property type="match status" value="1"/>
</dbReference>
<dbReference type="CDD" id="cd00086">
    <property type="entry name" value="homeodomain"/>
    <property type="match status" value="1"/>
</dbReference>
<evidence type="ECO:0000256" key="5">
    <source>
        <dbReference type="ARBA" id="ARBA00023242"/>
    </source>
</evidence>
<dbReference type="PANTHER" id="PTHR45793:SF5">
    <property type="entry name" value="HOMEOTIC PROTEIN OCELLILESS"/>
    <property type="match status" value="1"/>
</dbReference>
<dbReference type="PROSITE" id="PS00027">
    <property type="entry name" value="HOMEOBOX_1"/>
    <property type="match status" value="1"/>
</dbReference>
<dbReference type="Pfam" id="PF00046">
    <property type="entry name" value="Homeodomain"/>
    <property type="match status" value="1"/>
</dbReference>
<comment type="caution">
    <text evidence="10">The sequence shown here is derived from an EMBL/GenBank/DDBJ whole genome shotgun (WGS) entry which is preliminary data.</text>
</comment>
<dbReference type="InterPro" id="IPR009057">
    <property type="entry name" value="Homeodomain-like_sf"/>
</dbReference>
<evidence type="ECO:0000256" key="6">
    <source>
        <dbReference type="PROSITE-ProRule" id="PRU00108"/>
    </source>
</evidence>
<keyword evidence="2" id="KW-0217">Developmental protein</keyword>
<proteinExistence type="predicted"/>
<keyword evidence="11" id="KW-1185">Reference proteome</keyword>
<sequence>MVDESAAPSFGPPNDSPLPSVLNSSALSLPLLSGHASFAPAYSAHSLAPAHGQQLPSLHSTCPNAFSAFHSPFGYFPSSRADPSPSSSHFNYHHYANPSSSSASSSNANANLSPFASLAWVASVAANGLSTVGEGSRGRRTTRSSDCRKCDSDERPLSTAAASVPSVSGNSELSRRGRRERTTYSKEQLKILEEIFKKTTQYPDVNIREALATRIQLPESRIQVWFKNRRAKFRANKKSEEIAHKIHQLASAKFPSGNANDSPPPAEPTVAKNESLVETKRAQMETAITVSTASGEQPASEAEEAKVAEPTAYDFGTMFAPSALKMEPQTAHAVASASLPASVARTTMASASTLWDGNGLAAAESTNHSTTGGANGTAMDWLAAAQWHNQQQQQNTQYQLPYSAGAAFYGYPCPSYYASSHFQNAGVGMNLPSPSVALMEMNEMSRVMRQNWRSNEKTEPKFN</sequence>
<organism evidence="10 11">
    <name type="scientific">Heterodera trifolii</name>
    <dbReference type="NCBI Taxonomy" id="157864"/>
    <lineage>
        <taxon>Eukaryota</taxon>
        <taxon>Metazoa</taxon>
        <taxon>Ecdysozoa</taxon>
        <taxon>Nematoda</taxon>
        <taxon>Chromadorea</taxon>
        <taxon>Rhabditida</taxon>
        <taxon>Tylenchina</taxon>
        <taxon>Tylenchomorpha</taxon>
        <taxon>Tylenchoidea</taxon>
        <taxon>Heteroderidae</taxon>
        <taxon>Heteroderinae</taxon>
        <taxon>Heterodera</taxon>
    </lineage>
</organism>
<dbReference type="InterPro" id="IPR017970">
    <property type="entry name" value="Homeobox_CS"/>
</dbReference>
<feature type="domain" description="Homeobox" evidence="9">
    <location>
        <begin position="175"/>
        <end position="236"/>
    </location>
</feature>
<accession>A0ABD2MBJ9</accession>
<dbReference type="EMBL" id="JBICBT010000056">
    <property type="protein sequence ID" value="KAL3124907.1"/>
    <property type="molecule type" value="Genomic_DNA"/>
</dbReference>
<dbReference type="SMART" id="SM00389">
    <property type="entry name" value="HOX"/>
    <property type="match status" value="1"/>
</dbReference>
<dbReference type="GO" id="GO:0003677">
    <property type="term" value="F:DNA binding"/>
    <property type="evidence" value="ECO:0007669"/>
    <property type="project" value="UniProtKB-UniRule"/>
</dbReference>
<evidence type="ECO:0000259" key="9">
    <source>
        <dbReference type="PROSITE" id="PS50071"/>
    </source>
</evidence>
<dbReference type="PANTHER" id="PTHR45793">
    <property type="entry name" value="HOMEOBOX PROTEIN"/>
    <property type="match status" value="1"/>
</dbReference>
<feature type="region of interest" description="Disordered" evidence="8">
    <location>
        <begin position="251"/>
        <end position="272"/>
    </location>
</feature>
<comment type="subcellular location">
    <subcellularLocation>
        <location evidence="1 6 7">Nucleus</location>
    </subcellularLocation>
</comment>
<dbReference type="GO" id="GO:0005634">
    <property type="term" value="C:nucleus"/>
    <property type="evidence" value="ECO:0007669"/>
    <property type="project" value="UniProtKB-SubCell"/>
</dbReference>
<dbReference type="Proteomes" id="UP001620626">
    <property type="component" value="Unassembled WGS sequence"/>
</dbReference>
<evidence type="ECO:0000256" key="8">
    <source>
        <dbReference type="SAM" id="MobiDB-lite"/>
    </source>
</evidence>